<organism evidence="1 2">
    <name type="scientific">Candidatus Roizmanbacteria bacterium CG01_land_8_20_14_3_00_33_9</name>
    <dbReference type="NCBI Taxonomy" id="1974843"/>
    <lineage>
        <taxon>Bacteria</taxon>
        <taxon>Candidatus Roizmaniibacteriota</taxon>
    </lineage>
</organism>
<comment type="caution">
    <text evidence="1">The sequence shown here is derived from an EMBL/GenBank/DDBJ whole genome shotgun (WGS) entry which is preliminary data.</text>
</comment>
<dbReference type="EMBL" id="PETM01000032">
    <property type="protein sequence ID" value="PIV62690.1"/>
    <property type="molecule type" value="Genomic_DNA"/>
</dbReference>
<accession>A0A2M7E4L9</accession>
<dbReference type="Proteomes" id="UP000230116">
    <property type="component" value="Unassembled WGS sequence"/>
</dbReference>
<evidence type="ECO:0000313" key="1">
    <source>
        <dbReference type="EMBL" id="PIV62690.1"/>
    </source>
</evidence>
<gene>
    <name evidence="1" type="ORF">COS12_01395</name>
</gene>
<dbReference type="AlphaFoldDB" id="A0A2M7E4L9"/>
<sequence length="112" mass="12969">MSLDLIKLKQEIALLILDKLENVEITPERAAQIAKFVLKNFPENLTDEQVRVIIPKLGDQFHELVGVVHKHLSMYEEGNKDKKIKVVNTLIKQAQLDQVQNMLKQHFTEKNI</sequence>
<protein>
    <submittedName>
        <fullName evidence="1">Uncharacterized protein</fullName>
    </submittedName>
</protein>
<reference evidence="2" key="1">
    <citation type="submission" date="2017-09" db="EMBL/GenBank/DDBJ databases">
        <title>Depth-based differentiation of microbial function through sediment-hosted aquifers and enrichment of novel symbionts in the deep terrestrial subsurface.</title>
        <authorList>
            <person name="Probst A.J."/>
            <person name="Ladd B."/>
            <person name="Jarett J.K."/>
            <person name="Geller-Mcgrath D.E."/>
            <person name="Sieber C.M.K."/>
            <person name="Emerson J.B."/>
            <person name="Anantharaman K."/>
            <person name="Thomas B.C."/>
            <person name="Malmstrom R."/>
            <person name="Stieglmeier M."/>
            <person name="Klingl A."/>
            <person name="Woyke T."/>
            <person name="Ryan C.M."/>
            <person name="Banfield J.F."/>
        </authorList>
    </citation>
    <scope>NUCLEOTIDE SEQUENCE [LARGE SCALE GENOMIC DNA]</scope>
</reference>
<name>A0A2M7E4L9_9BACT</name>
<proteinExistence type="predicted"/>
<evidence type="ECO:0000313" key="2">
    <source>
        <dbReference type="Proteomes" id="UP000230116"/>
    </source>
</evidence>